<keyword evidence="4" id="KW-1185">Reference proteome</keyword>
<dbReference type="AlphaFoldDB" id="A0A843B5Z1"/>
<dbReference type="Proteomes" id="UP000530032">
    <property type="component" value="Unassembled WGS sequence"/>
</dbReference>
<gene>
    <name evidence="3" type="ORF">HF327_017045</name>
</gene>
<proteinExistence type="inferred from homology"/>
<sequence>MKHQPLFHPTKPGISRRKALAATALMAMTAGSALAQPAPWPAKALRMVVPFTPGGGTDAVARLISERVSTANHWTMVVENKPGAGGNIGLDTVAKAAPDGYTFGLGQTANLAINPALLPSMPFNPKTDLLPVALVAAQPVVLVVPADSPWKSIQDLIKAAKAEPGNIKQGLASTGTVGHLAGEMLSFKAGIKVLNIPYKGAAPAITDLLGKQTHYMFGTPQAVYPMLKGKRLRALAVSSAKRLTILPEVPTVAESGFPGFEAVDWKLIVAPKNTNAEIAKKLNTAVNKALQDPAVLKQLQDEGSTPLGGSMQDAANYLQKEQNSWATLIRDAKIQLE</sequence>
<dbReference type="InterPro" id="IPR005064">
    <property type="entry name" value="BUG"/>
</dbReference>
<accession>A0A843B5Z1</accession>
<dbReference type="SUPFAM" id="SSF53850">
    <property type="entry name" value="Periplasmic binding protein-like II"/>
    <property type="match status" value="1"/>
</dbReference>
<dbReference type="PANTHER" id="PTHR42928">
    <property type="entry name" value="TRICARBOXYLATE-BINDING PROTEIN"/>
    <property type="match status" value="1"/>
</dbReference>
<protein>
    <submittedName>
        <fullName evidence="3">Tripartite tricarboxylate transporter substrate binding protein</fullName>
    </submittedName>
</protein>
<dbReference type="Pfam" id="PF03401">
    <property type="entry name" value="TctC"/>
    <property type="match status" value="1"/>
</dbReference>
<keyword evidence="2" id="KW-0732">Signal</keyword>
<dbReference type="InterPro" id="IPR006311">
    <property type="entry name" value="TAT_signal"/>
</dbReference>
<evidence type="ECO:0000256" key="1">
    <source>
        <dbReference type="ARBA" id="ARBA00006987"/>
    </source>
</evidence>
<feature type="signal peptide" evidence="2">
    <location>
        <begin position="1"/>
        <end position="35"/>
    </location>
</feature>
<dbReference type="EMBL" id="JABBCQ020000016">
    <property type="protein sequence ID" value="MBI1626201.1"/>
    <property type="molecule type" value="Genomic_DNA"/>
</dbReference>
<dbReference type="Gene3D" id="3.40.190.150">
    <property type="entry name" value="Bordetella uptake gene, domain 1"/>
    <property type="match status" value="1"/>
</dbReference>
<evidence type="ECO:0000313" key="4">
    <source>
        <dbReference type="Proteomes" id="UP000530032"/>
    </source>
</evidence>
<dbReference type="Gene3D" id="3.40.190.10">
    <property type="entry name" value="Periplasmic binding protein-like II"/>
    <property type="match status" value="1"/>
</dbReference>
<evidence type="ECO:0000313" key="3">
    <source>
        <dbReference type="EMBL" id="MBI1626201.1"/>
    </source>
</evidence>
<name>A0A843B5Z1_9BURK</name>
<dbReference type="PROSITE" id="PS51318">
    <property type="entry name" value="TAT"/>
    <property type="match status" value="1"/>
</dbReference>
<comment type="similarity">
    <text evidence="1">Belongs to the UPF0065 (bug) family.</text>
</comment>
<organism evidence="3 4">
    <name type="scientific">Comamonas suwonensis</name>
    <dbReference type="NCBI Taxonomy" id="2606214"/>
    <lineage>
        <taxon>Bacteria</taxon>
        <taxon>Pseudomonadati</taxon>
        <taxon>Pseudomonadota</taxon>
        <taxon>Betaproteobacteria</taxon>
        <taxon>Burkholderiales</taxon>
        <taxon>Comamonadaceae</taxon>
        <taxon>Comamonas</taxon>
    </lineage>
</organism>
<evidence type="ECO:0000256" key="2">
    <source>
        <dbReference type="SAM" id="SignalP"/>
    </source>
</evidence>
<dbReference type="PIRSF" id="PIRSF017082">
    <property type="entry name" value="YflP"/>
    <property type="match status" value="1"/>
</dbReference>
<dbReference type="CDD" id="cd07012">
    <property type="entry name" value="PBP2_Bug_TTT"/>
    <property type="match status" value="1"/>
</dbReference>
<dbReference type="InterPro" id="IPR042100">
    <property type="entry name" value="Bug_dom1"/>
</dbReference>
<reference evidence="3" key="1">
    <citation type="submission" date="2020-12" db="EMBL/GenBank/DDBJ databases">
        <title>Comamonas sp. nov., isolated from stream water.</title>
        <authorList>
            <person name="Park K.-H."/>
        </authorList>
    </citation>
    <scope>NUCLEOTIDE SEQUENCE</scope>
    <source>
        <strain evidence="3">EJ-4</strain>
    </source>
</reference>
<comment type="caution">
    <text evidence="3">The sequence shown here is derived from an EMBL/GenBank/DDBJ whole genome shotgun (WGS) entry which is preliminary data.</text>
</comment>
<dbReference type="PANTHER" id="PTHR42928:SF5">
    <property type="entry name" value="BLR1237 PROTEIN"/>
    <property type="match status" value="1"/>
</dbReference>
<feature type="chain" id="PRO_5032503349" evidence="2">
    <location>
        <begin position="36"/>
        <end position="337"/>
    </location>
</feature>